<dbReference type="Gene3D" id="3.40.50.10600">
    <property type="entry name" value="SpoIIaa-like domains"/>
    <property type="match status" value="1"/>
</dbReference>
<dbReference type="Pfam" id="PF11964">
    <property type="entry name" value="SpoIIAA-like"/>
    <property type="match status" value="1"/>
</dbReference>
<name>A0AA96JUE5_9BACT</name>
<dbReference type="InterPro" id="IPR021866">
    <property type="entry name" value="SpoIIAA-like"/>
</dbReference>
<dbReference type="InterPro" id="IPR038396">
    <property type="entry name" value="SpoIIAA-like_sf"/>
</dbReference>
<evidence type="ECO:0000313" key="1">
    <source>
        <dbReference type="EMBL" id="WNM60045.1"/>
    </source>
</evidence>
<dbReference type="EMBL" id="CP116967">
    <property type="protein sequence ID" value="WNM60045.1"/>
    <property type="molecule type" value="Genomic_DNA"/>
</dbReference>
<dbReference type="InterPro" id="IPR036513">
    <property type="entry name" value="STAS_dom_sf"/>
</dbReference>
<accession>A0AA96JUE5</accession>
<keyword evidence="2" id="KW-1185">Reference proteome</keyword>
<proteinExistence type="predicted"/>
<organism evidence="1 2">
    <name type="scientific">Candidatus Nitrospira allomarina</name>
    <dbReference type="NCBI Taxonomy" id="3020900"/>
    <lineage>
        <taxon>Bacteria</taxon>
        <taxon>Pseudomonadati</taxon>
        <taxon>Nitrospirota</taxon>
        <taxon>Nitrospiria</taxon>
        <taxon>Nitrospirales</taxon>
        <taxon>Nitrospiraceae</taxon>
        <taxon>Nitrospira</taxon>
    </lineage>
</organism>
<dbReference type="Proteomes" id="UP001302719">
    <property type="component" value="Chromosome"/>
</dbReference>
<gene>
    <name evidence="1" type="ORF">PP769_09895</name>
</gene>
<protein>
    <submittedName>
        <fullName evidence="1">STAS/SEC14 domain-containing protein</fullName>
    </submittedName>
</protein>
<dbReference type="KEGG" id="nall:PP769_09895"/>
<dbReference type="AlphaFoldDB" id="A0AA96JUE5"/>
<dbReference type="SUPFAM" id="SSF52091">
    <property type="entry name" value="SpoIIaa-like"/>
    <property type="match status" value="1"/>
</dbReference>
<dbReference type="RefSeq" id="WP_312646976.1">
    <property type="nucleotide sequence ID" value="NZ_CP116967.1"/>
</dbReference>
<reference evidence="1 2" key="1">
    <citation type="submission" date="2023-01" db="EMBL/GenBank/DDBJ databases">
        <title>Cultivation and genomic characterization of new, ubiquitous marine nitrite-oxidizing bacteria from the Nitrospirales.</title>
        <authorList>
            <person name="Mueller A.J."/>
            <person name="Daebeler A."/>
            <person name="Herbold C.W."/>
            <person name="Kirkegaard R.H."/>
            <person name="Daims H."/>
        </authorList>
    </citation>
    <scope>NUCLEOTIDE SEQUENCE [LARGE SCALE GENOMIC DNA]</scope>
    <source>
        <strain evidence="1 2">VA</strain>
    </source>
</reference>
<sequence>MYRILDESEAGSVGIRVEGKLSVEEYDLLNAYLEQLMQEVGPINFLCDLATLEGENGQALWEEMTDHLRNAQAYQRIAVVGNRRWSEGGPKVSVPWPSTQFKYFTPDQTDEAWHWVKG</sequence>
<evidence type="ECO:0000313" key="2">
    <source>
        <dbReference type="Proteomes" id="UP001302719"/>
    </source>
</evidence>